<proteinExistence type="predicted"/>
<evidence type="ECO:0000313" key="4">
    <source>
        <dbReference type="Proteomes" id="UP001321475"/>
    </source>
</evidence>
<dbReference type="Proteomes" id="UP001321475">
    <property type="component" value="Chromosome"/>
</dbReference>
<feature type="transmembrane region" description="Helical" evidence="2">
    <location>
        <begin position="464"/>
        <end position="484"/>
    </location>
</feature>
<keyword evidence="2" id="KW-0812">Transmembrane</keyword>
<sequence length="799" mass="81388">MLTIGGGLLVTMLMFAVAIPSGSTSAAGRQAAVSPEEEVVRSGSPLVVVGTAGLRWEDVSSGRAPTLRSLTAEDAGTAGDSLPTGSASRCTTGGWLALSAGGLAEVTDTRSDDGAWLCPDVTVADGQVSGWDDLVGLQDGSTYQADLGLLGDTLDGAGACTTAIGPGAAIALARADGSVDRYLPLDDARDDGAGALAAALAECPVSVIDAGDVTAVGTQTGAPEDAGAQAGTQADAQADASDTDPAEEQESPTPEEEAAEAAAREATRNAAVLAVDEVVADVIDAVPASTTVLVVDVANVPGTRPALGVTAVRPGVVDPDGARFLTSASTRTDGVVRLLDVPSTVLSAVGAEVPSTIEDTPLTYGSPRPTDAATAADELTDLTALDHVRRGAYIWFVDVPLYAGLALAGLCLALGRWGPWGRSSERLRSRGRRLAEAAALVLTSLSAAAFLVSLTSWWRFDAPGWALAASTVGMTAAVAGLGALAPRRPVWAAPAIVTGLTFVVLTIDGVIGTPLNRASPLGSAPTFGARFYGFGNPTFSVYAVAAVVVAAALAQWLVARQRRRTAALVVAVIGVVAMLVDVGPTYGADLGGGLVLAPTFAVLVLAASGARLTFRRFFVVGTAGVLAVAAVGVLDWLRPPAERSHLGRFVAQVIDGEAWDTLLRKAGYALRSVLGGVPVWLTLVVLVLAALLLFAPRRFTPRWFTRTEDEWPLLRPAVLAIWVMAVAGSFVNDFGVRIAMIALIPAVPVLTMAALRAAATAGTAAQGSASASASADTTAPAESGRAEATPAESEEERDR</sequence>
<protein>
    <submittedName>
        <fullName evidence="3">Uncharacterized protein</fullName>
    </submittedName>
</protein>
<reference evidence="4" key="1">
    <citation type="journal article" date="2019" name="Int. J. Syst. Evol. Microbiol.">
        <title>The Global Catalogue of Microorganisms (GCM) 10K type strain sequencing project: providing services to taxonomists for standard genome sequencing and annotation.</title>
        <authorList>
            <consortium name="The Broad Institute Genomics Platform"/>
            <consortium name="The Broad Institute Genome Sequencing Center for Infectious Disease"/>
            <person name="Wu L."/>
            <person name="Ma J."/>
        </authorList>
    </citation>
    <scope>NUCLEOTIDE SEQUENCE [LARGE SCALE GENOMIC DNA]</scope>
    <source>
        <strain evidence="4">NBRC 108565</strain>
    </source>
</reference>
<keyword evidence="4" id="KW-1185">Reference proteome</keyword>
<dbReference type="RefSeq" id="WP_286219323.1">
    <property type="nucleotide sequence ID" value="NZ_AP027729.1"/>
</dbReference>
<feature type="transmembrane region" description="Helical" evidence="2">
    <location>
        <begin position="590"/>
        <end position="610"/>
    </location>
</feature>
<feature type="transmembrane region" description="Helical" evidence="2">
    <location>
        <begin position="566"/>
        <end position="584"/>
    </location>
</feature>
<feature type="region of interest" description="Disordered" evidence="1">
    <location>
        <begin position="764"/>
        <end position="799"/>
    </location>
</feature>
<feature type="transmembrane region" description="Helical" evidence="2">
    <location>
        <begin position="392"/>
        <end position="414"/>
    </location>
</feature>
<feature type="compositionally biased region" description="Acidic residues" evidence="1">
    <location>
        <begin position="241"/>
        <end position="259"/>
    </location>
</feature>
<feature type="compositionally biased region" description="Low complexity" evidence="1">
    <location>
        <begin position="225"/>
        <end position="240"/>
    </location>
</feature>
<keyword evidence="2" id="KW-0472">Membrane</keyword>
<feature type="transmembrane region" description="Helical" evidence="2">
    <location>
        <begin position="491"/>
        <end position="511"/>
    </location>
</feature>
<feature type="transmembrane region" description="Helical" evidence="2">
    <location>
        <begin position="434"/>
        <end position="458"/>
    </location>
</feature>
<evidence type="ECO:0000256" key="2">
    <source>
        <dbReference type="SAM" id="Phobius"/>
    </source>
</evidence>
<evidence type="ECO:0000256" key="1">
    <source>
        <dbReference type="SAM" id="MobiDB-lite"/>
    </source>
</evidence>
<accession>A0ABN6XBJ9</accession>
<feature type="transmembrane region" description="Helical" evidence="2">
    <location>
        <begin position="713"/>
        <end position="732"/>
    </location>
</feature>
<keyword evidence="2" id="KW-1133">Transmembrane helix</keyword>
<feature type="region of interest" description="Disordered" evidence="1">
    <location>
        <begin position="67"/>
        <end position="87"/>
    </location>
</feature>
<evidence type="ECO:0000313" key="3">
    <source>
        <dbReference type="EMBL" id="BDZ42343.1"/>
    </source>
</evidence>
<feature type="transmembrane region" description="Helical" evidence="2">
    <location>
        <begin position="738"/>
        <end position="759"/>
    </location>
</feature>
<feature type="region of interest" description="Disordered" evidence="1">
    <location>
        <begin position="218"/>
        <end position="265"/>
    </location>
</feature>
<gene>
    <name evidence="3" type="ORF">GCM10025865_16420</name>
</gene>
<organism evidence="3 4">
    <name type="scientific">Paraoerskovia sediminicola</name>
    <dbReference type="NCBI Taxonomy" id="1138587"/>
    <lineage>
        <taxon>Bacteria</taxon>
        <taxon>Bacillati</taxon>
        <taxon>Actinomycetota</taxon>
        <taxon>Actinomycetes</taxon>
        <taxon>Micrococcales</taxon>
        <taxon>Cellulomonadaceae</taxon>
        <taxon>Paraoerskovia</taxon>
    </lineage>
</organism>
<feature type="compositionally biased region" description="Low complexity" evidence="1">
    <location>
        <begin position="764"/>
        <end position="783"/>
    </location>
</feature>
<feature type="transmembrane region" description="Helical" evidence="2">
    <location>
        <begin position="668"/>
        <end position="693"/>
    </location>
</feature>
<feature type="transmembrane region" description="Helical" evidence="2">
    <location>
        <begin position="539"/>
        <end position="559"/>
    </location>
</feature>
<dbReference type="EMBL" id="AP027729">
    <property type="protein sequence ID" value="BDZ42343.1"/>
    <property type="molecule type" value="Genomic_DNA"/>
</dbReference>
<name>A0ABN6XBJ9_9CELL</name>
<feature type="transmembrane region" description="Helical" evidence="2">
    <location>
        <begin position="617"/>
        <end position="637"/>
    </location>
</feature>